<accession>A0ABM6CET1</accession>
<name>A0ABM6CET1_9HYPH</name>
<feature type="region of interest" description="Disordered" evidence="2">
    <location>
        <begin position="107"/>
        <end position="138"/>
    </location>
</feature>
<dbReference type="InterPro" id="IPR009057">
    <property type="entry name" value="Homeodomain-like_sf"/>
</dbReference>
<reference evidence="8 9" key="1">
    <citation type="submission" date="2015-11" db="EMBL/GenBank/DDBJ databases">
        <title>The limits of bacterial species coexistence and the symbiotic plasmid transference in sympatric Rhizobium populations.</title>
        <authorList>
            <person name="Perez-Carrascal O.M."/>
            <person name="VanInsberghe D."/>
            <person name="Juarez S."/>
            <person name="Polz M.F."/>
            <person name="Vinuesa P."/>
            <person name="Gonzalez V."/>
        </authorList>
    </citation>
    <scope>NUCLEOTIDE SEQUENCE [LARGE SCALE GENOMIC DNA]</scope>
    <source>
        <strain evidence="8 9">N771</strain>
    </source>
</reference>
<dbReference type="Gene3D" id="1.10.10.10">
    <property type="entry name" value="Winged helix-like DNA-binding domain superfamily/Winged helix DNA-binding domain"/>
    <property type="match status" value="2"/>
</dbReference>
<dbReference type="InterPro" id="IPR055247">
    <property type="entry name" value="InsJ-like_HTH"/>
</dbReference>
<dbReference type="EMBL" id="CP013568">
    <property type="protein sequence ID" value="ANL85762.1"/>
    <property type="molecule type" value="Genomic_DNA"/>
</dbReference>
<evidence type="ECO:0000313" key="5">
    <source>
        <dbReference type="EMBL" id="ANL84294.1"/>
    </source>
</evidence>
<proteinExistence type="inferred from homology"/>
<keyword evidence="9" id="KW-1185">Reference proteome</keyword>
<comment type="similarity">
    <text evidence="1">Belongs to the IS150/IS1296 orfA family.</text>
</comment>
<organism evidence="8 9">
    <name type="scientific">Rhizobium phaseoli</name>
    <dbReference type="NCBI Taxonomy" id="396"/>
    <lineage>
        <taxon>Bacteria</taxon>
        <taxon>Pseudomonadati</taxon>
        <taxon>Pseudomonadota</taxon>
        <taxon>Alphaproteobacteria</taxon>
        <taxon>Hyphomicrobiales</taxon>
        <taxon>Rhizobiaceae</taxon>
        <taxon>Rhizobium/Agrobacterium group</taxon>
        <taxon>Rhizobium</taxon>
    </lineage>
</organism>
<sequence>MSKYSLAFKQSVVECYGNGERSYQEVSTRFAIDPATVRKWVASHAAHGSAGLVKKFSHYNADFKLSVLQRMWEDGLSYRQTAAIFDVRNASCLPDWERRYERGGIEALAPRRRGRPRSMPKSPIIASGPDAPHSDDAKSREDLLAELNYLRMENAYLKKLEALTQQRAPKKRKSSKR</sequence>
<dbReference type="Pfam" id="PF13518">
    <property type="entry name" value="HTH_28"/>
    <property type="match status" value="2"/>
</dbReference>
<evidence type="ECO:0000259" key="3">
    <source>
        <dbReference type="Pfam" id="PF13518"/>
    </source>
</evidence>
<evidence type="ECO:0000313" key="7">
    <source>
        <dbReference type="EMBL" id="ANL86717.1"/>
    </source>
</evidence>
<evidence type="ECO:0000256" key="2">
    <source>
        <dbReference type="SAM" id="MobiDB-lite"/>
    </source>
</evidence>
<dbReference type="InterPro" id="IPR010921">
    <property type="entry name" value="Trp_repressor/repl_initiator"/>
</dbReference>
<dbReference type="Proteomes" id="UP000078551">
    <property type="component" value="Chromosome"/>
</dbReference>
<feature type="domain" description="Insertion element IS150 protein InsJ-like helix-turn-helix" evidence="3">
    <location>
        <begin position="63"/>
        <end position="117"/>
    </location>
</feature>
<dbReference type="PANTHER" id="PTHR33795">
    <property type="entry name" value="INSERTION ELEMENT IS150 PROTEIN INSJ"/>
    <property type="match status" value="1"/>
</dbReference>
<feature type="domain" description="Insertion element IS150 protein InsJ-like helix-turn-helix" evidence="3">
    <location>
        <begin position="8"/>
        <end position="55"/>
    </location>
</feature>
<evidence type="ECO:0000256" key="1">
    <source>
        <dbReference type="ARBA" id="ARBA00038232"/>
    </source>
</evidence>
<evidence type="ECO:0000313" key="9">
    <source>
        <dbReference type="Proteomes" id="UP000078551"/>
    </source>
</evidence>
<dbReference type="EMBL" id="CP013568">
    <property type="protein sequence ID" value="ANL86717.1"/>
    <property type="molecule type" value="Genomic_DNA"/>
</dbReference>
<dbReference type="InterPro" id="IPR036388">
    <property type="entry name" value="WH-like_DNA-bd_sf"/>
</dbReference>
<evidence type="ECO:0000313" key="8">
    <source>
        <dbReference type="EMBL" id="ANL86747.1"/>
    </source>
</evidence>
<protein>
    <submittedName>
        <fullName evidence="8">IS3 family insertion sequence transposase protein</fullName>
    </submittedName>
</protein>
<dbReference type="PANTHER" id="PTHR33795:SF1">
    <property type="entry name" value="INSERTION ELEMENT IS150 PROTEIN INSJ"/>
    <property type="match status" value="1"/>
</dbReference>
<dbReference type="SUPFAM" id="SSF48295">
    <property type="entry name" value="TrpR-like"/>
    <property type="match status" value="1"/>
</dbReference>
<evidence type="ECO:0000313" key="6">
    <source>
        <dbReference type="EMBL" id="ANL85762.1"/>
    </source>
</evidence>
<dbReference type="EMBL" id="CP013568">
    <property type="protein sequence ID" value="ANL82871.1"/>
    <property type="molecule type" value="Genomic_DNA"/>
</dbReference>
<gene>
    <name evidence="4" type="ORF">AMC81_CH00026</name>
    <name evidence="5" type="ORF">AMC81_CH01490</name>
    <name evidence="6" type="ORF">AMC81_CH03011</name>
    <name evidence="7" type="ORF">AMC81_CH04004</name>
    <name evidence="8" type="ORF">AMC81_CH04034</name>
</gene>
<dbReference type="SUPFAM" id="SSF46689">
    <property type="entry name" value="Homeodomain-like"/>
    <property type="match status" value="1"/>
</dbReference>
<dbReference type="InterPro" id="IPR052057">
    <property type="entry name" value="IS150/IS1296_orfA-like"/>
</dbReference>
<dbReference type="EMBL" id="CP013568">
    <property type="protein sequence ID" value="ANL84294.1"/>
    <property type="molecule type" value="Genomic_DNA"/>
</dbReference>
<evidence type="ECO:0000313" key="4">
    <source>
        <dbReference type="EMBL" id="ANL82871.1"/>
    </source>
</evidence>
<dbReference type="EMBL" id="CP013568">
    <property type="protein sequence ID" value="ANL86747.1"/>
    <property type="molecule type" value="Genomic_DNA"/>
</dbReference>